<feature type="region of interest" description="Disordered" evidence="1">
    <location>
        <begin position="117"/>
        <end position="149"/>
    </location>
</feature>
<gene>
    <name evidence="3" type="primary">garA_2</name>
    <name evidence="3" type="ORF">GALL_246250</name>
</gene>
<dbReference type="CDD" id="cd00060">
    <property type="entry name" value="FHA"/>
    <property type="match status" value="1"/>
</dbReference>
<protein>
    <submittedName>
        <fullName evidence="3">Glycogen accumulation regulator GarA</fullName>
    </submittedName>
</protein>
<dbReference type="InterPro" id="IPR008984">
    <property type="entry name" value="SMAD_FHA_dom_sf"/>
</dbReference>
<dbReference type="InterPro" id="IPR050923">
    <property type="entry name" value="Cell_Proc_Reg/RNA_Proc"/>
</dbReference>
<proteinExistence type="predicted"/>
<feature type="domain" description="FHA" evidence="2">
    <location>
        <begin position="23"/>
        <end position="72"/>
    </location>
</feature>
<comment type="caution">
    <text evidence="3">The sequence shown here is derived from an EMBL/GenBank/DDBJ whole genome shotgun (WGS) entry which is preliminary data.</text>
</comment>
<feature type="compositionally biased region" description="Polar residues" evidence="1">
    <location>
        <begin position="135"/>
        <end position="146"/>
    </location>
</feature>
<evidence type="ECO:0000313" key="3">
    <source>
        <dbReference type="EMBL" id="OIQ93385.1"/>
    </source>
</evidence>
<dbReference type="AlphaFoldDB" id="A0A1J5RC86"/>
<dbReference type="InterPro" id="IPR000253">
    <property type="entry name" value="FHA_dom"/>
</dbReference>
<dbReference type="EMBL" id="MLJW01000208">
    <property type="protein sequence ID" value="OIQ93385.1"/>
    <property type="molecule type" value="Genomic_DNA"/>
</dbReference>
<dbReference type="Gene3D" id="2.60.200.20">
    <property type="match status" value="1"/>
</dbReference>
<accession>A0A1J5RC86</accession>
<reference evidence="3" key="1">
    <citation type="submission" date="2016-10" db="EMBL/GenBank/DDBJ databases">
        <title>Sequence of Gallionella enrichment culture.</title>
        <authorList>
            <person name="Poehlein A."/>
            <person name="Muehling M."/>
            <person name="Daniel R."/>
        </authorList>
    </citation>
    <scope>NUCLEOTIDE SEQUENCE</scope>
</reference>
<evidence type="ECO:0000259" key="2">
    <source>
        <dbReference type="PROSITE" id="PS50006"/>
    </source>
</evidence>
<dbReference type="SMART" id="SM00240">
    <property type="entry name" value="FHA"/>
    <property type="match status" value="1"/>
</dbReference>
<name>A0A1J5RC86_9ZZZZ</name>
<sequence length="240" mass="25650">MAKLVIFLDDKVLKEVVLNKDRVSLGRRPHNDVVIDNLAVSGEHAVLLREGEGYVVQDLGSTNGTYINGKPVKRAAFREGDSLDIGKYTLRLLADSNASAFAGSRFGSSRFQPSGFAGQSGFGPSGPATGAFRNSRLTPTSNFSPTQHHDLNLPEFKLRVTRGPAAGTELVLDKAQVTFGQRGVMVVAIQRNPRGYELSQLEGEQRVRINGAALGLVPAVLTEGDLIELAGGVQLQILAA</sequence>
<organism evidence="3">
    <name type="scientific">mine drainage metagenome</name>
    <dbReference type="NCBI Taxonomy" id="410659"/>
    <lineage>
        <taxon>unclassified sequences</taxon>
        <taxon>metagenomes</taxon>
        <taxon>ecological metagenomes</taxon>
    </lineage>
</organism>
<dbReference type="SUPFAM" id="SSF49879">
    <property type="entry name" value="SMAD/FHA domain"/>
    <property type="match status" value="1"/>
</dbReference>
<dbReference type="Pfam" id="PF00498">
    <property type="entry name" value="FHA"/>
    <property type="match status" value="1"/>
</dbReference>
<dbReference type="PROSITE" id="PS50006">
    <property type="entry name" value="FHA_DOMAIN"/>
    <property type="match status" value="1"/>
</dbReference>
<evidence type="ECO:0000256" key="1">
    <source>
        <dbReference type="SAM" id="MobiDB-lite"/>
    </source>
</evidence>
<dbReference type="PANTHER" id="PTHR23308">
    <property type="entry name" value="NUCLEAR INHIBITOR OF PROTEIN PHOSPHATASE-1"/>
    <property type="match status" value="1"/>
</dbReference>